<keyword evidence="2" id="KW-0378">Hydrolase</keyword>
<feature type="domain" description="Phosphotyrosine protein phosphatase I" evidence="4">
    <location>
        <begin position="4"/>
        <end position="146"/>
    </location>
</feature>
<keyword evidence="6" id="KW-1185">Reference proteome</keyword>
<dbReference type="AlphaFoldDB" id="A0A1F2PAB7"/>
<gene>
    <name evidence="5" type="ORF">SCAL_000655</name>
</gene>
<evidence type="ECO:0000313" key="6">
    <source>
        <dbReference type="Proteomes" id="UP000186940"/>
    </source>
</evidence>
<dbReference type="PANTHER" id="PTHR11717">
    <property type="entry name" value="LOW MOLECULAR WEIGHT PROTEIN TYROSINE PHOSPHATASE"/>
    <property type="match status" value="1"/>
</dbReference>
<dbReference type="InterPro" id="IPR023485">
    <property type="entry name" value="Ptyr_pPase"/>
</dbReference>
<evidence type="ECO:0000313" key="5">
    <source>
        <dbReference type="EMBL" id="OFV68015.1"/>
    </source>
</evidence>
<reference evidence="5" key="1">
    <citation type="submission" date="2016-05" db="EMBL/GenBank/DDBJ databases">
        <title>Microbial consortia oxidize butane by reversing methanogenesis.</title>
        <authorList>
            <person name="Laso-Perez R."/>
            <person name="Richter M."/>
            <person name="Wegener G."/>
            <person name="Musat F."/>
        </authorList>
    </citation>
    <scope>NUCLEOTIDE SEQUENCE [LARGE SCALE GENOMIC DNA]</scope>
    <source>
        <strain evidence="5">BOX2</strain>
    </source>
</reference>
<name>A0A1F2PAB7_9EURY</name>
<evidence type="ECO:0000259" key="4">
    <source>
        <dbReference type="SMART" id="SM00226"/>
    </source>
</evidence>
<dbReference type="PRINTS" id="PR00719">
    <property type="entry name" value="LMWPTPASE"/>
</dbReference>
<dbReference type="InterPro" id="IPR050438">
    <property type="entry name" value="LMW_PTPase"/>
</dbReference>
<organism evidence="5 6">
    <name type="scientific">Candidatus Syntropharchaeum caldarium</name>
    <dbReference type="NCBI Taxonomy" id="1838285"/>
    <lineage>
        <taxon>Archaea</taxon>
        <taxon>Methanobacteriati</taxon>
        <taxon>Methanobacteriota</taxon>
        <taxon>Stenosarchaea group</taxon>
        <taxon>Methanomicrobia</taxon>
        <taxon>Methanosarcinales</taxon>
        <taxon>ANME-2 cluster</taxon>
        <taxon>Candidatus Syntropharchaeum</taxon>
    </lineage>
</organism>
<dbReference type="EMBL" id="LYOS01000002">
    <property type="protein sequence ID" value="OFV68015.1"/>
    <property type="molecule type" value="Genomic_DNA"/>
</dbReference>
<dbReference type="PANTHER" id="PTHR11717:SF31">
    <property type="entry name" value="LOW MOLECULAR WEIGHT PROTEIN-TYROSINE-PHOSPHATASE ETP-RELATED"/>
    <property type="match status" value="1"/>
</dbReference>
<dbReference type="InterPro" id="IPR036196">
    <property type="entry name" value="Ptyr_pPase_sf"/>
</dbReference>
<dbReference type="Proteomes" id="UP000186940">
    <property type="component" value="Unassembled WGS sequence"/>
</dbReference>
<dbReference type="Pfam" id="PF01451">
    <property type="entry name" value="LMWPc"/>
    <property type="match status" value="1"/>
</dbReference>
<dbReference type="STRING" id="1838285.SCAL_000655"/>
<comment type="similarity">
    <text evidence="1">Belongs to the low molecular weight phosphotyrosine protein phosphatase family.</text>
</comment>
<accession>A0A1F2PAB7</accession>
<dbReference type="InterPro" id="IPR017867">
    <property type="entry name" value="Tyr_phospatase_low_mol_wt"/>
</dbReference>
<proteinExistence type="inferred from homology"/>
<evidence type="ECO:0000256" key="3">
    <source>
        <dbReference type="ARBA" id="ARBA00022912"/>
    </source>
</evidence>
<dbReference type="Gene3D" id="3.40.50.2300">
    <property type="match status" value="1"/>
</dbReference>
<sequence length="150" mass="16523">MAKKTIVFVCYGNMCRSPMAEGILSSILDGSDLDVLSAGIGASGGKADPYAIQVMKERGIDISNHRRKPFERWMAKKASYIFALDKYVYNVLKSELKLSSNLYTLKGFALGTDEPLDIFDPYGGGIDDFRACADEIAELIDQAIDRGLLR</sequence>
<protein>
    <submittedName>
        <fullName evidence="5">Protein tyrosine phosphatase</fullName>
    </submittedName>
</protein>
<dbReference type="SMART" id="SM00226">
    <property type="entry name" value="LMWPc"/>
    <property type="match status" value="1"/>
</dbReference>
<keyword evidence="3" id="KW-0904">Protein phosphatase</keyword>
<comment type="caution">
    <text evidence="5">The sequence shown here is derived from an EMBL/GenBank/DDBJ whole genome shotgun (WGS) entry which is preliminary data.</text>
</comment>
<evidence type="ECO:0000256" key="2">
    <source>
        <dbReference type="ARBA" id="ARBA00022801"/>
    </source>
</evidence>
<evidence type="ECO:0000256" key="1">
    <source>
        <dbReference type="ARBA" id="ARBA00011063"/>
    </source>
</evidence>
<dbReference type="GO" id="GO:0004725">
    <property type="term" value="F:protein tyrosine phosphatase activity"/>
    <property type="evidence" value="ECO:0007669"/>
    <property type="project" value="InterPro"/>
</dbReference>
<dbReference type="SUPFAM" id="SSF52788">
    <property type="entry name" value="Phosphotyrosine protein phosphatases I"/>
    <property type="match status" value="1"/>
</dbReference>